<accession>A0A6I8MAM7</accession>
<proteinExistence type="predicted"/>
<feature type="compositionally biased region" description="Polar residues" evidence="1">
    <location>
        <begin position="217"/>
        <end position="229"/>
    </location>
</feature>
<dbReference type="EMBL" id="LR738855">
    <property type="protein sequence ID" value="VZH84694.1"/>
    <property type="molecule type" value="Genomic_DNA"/>
</dbReference>
<name>A0A6I8MAM7_9CORY</name>
<evidence type="ECO:0000313" key="2">
    <source>
        <dbReference type="EMBL" id="VZH84694.1"/>
    </source>
</evidence>
<feature type="compositionally biased region" description="Polar residues" evidence="1">
    <location>
        <begin position="184"/>
        <end position="199"/>
    </location>
</feature>
<gene>
    <name evidence="2" type="ORF">FRC0190_00700</name>
</gene>
<protein>
    <submittedName>
        <fullName evidence="2">Uncharacterized protein</fullName>
    </submittedName>
</protein>
<dbReference type="AlphaFoldDB" id="A0A6I8MAM7"/>
<evidence type="ECO:0000313" key="3">
    <source>
        <dbReference type="Proteomes" id="UP000423525"/>
    </source>
</evidence>
<organism evidence="2 3">
    <name type="scientific">Corynebacterium rouxii</name>
    <dbReference type="NCBI Taxonomy" id="2719119"/>
    <lineage>
        <taxon>Bacteria</taxon>
        <taxon>Bacillati</taxon>
        <taxon>Actinomycetota</taxon>
        <taxon>Actinomycetes</taxon>
        <taxon>Mycobacteriales</taxon>
        <taxon>Corynebacteriaceae</taxon>
        <taxon>Corynebacterium</taxon>
    </lineage>
</organism>
<dbReference type="KEGG" id="crf:FRC0190_00700"/>
<feature type="region of interest" description="Disordered" evidence="1">
    <location>
        <begin position="180"/>
        <end position="229"/>
    </location>
</feature>
<sequence>MNFTFTGCPDELYVGANCELDTVGGTKAPVKIEAISADGFSIRSLEGHPEGADHLINFKFTTYSYNGATNIRLRVQASGPVSNASYLGPLNSETVARYSWSKFSQNLQKRINNSPTTYITSDKFTPLIRSFRSISPEDTIIPSNDPGMEEIEVVNPTTVDTSKITNEVPLFPVDTEDAKLEQTLGETNPATATETSDLATETPAGDKTKSDVAVSESAKSSTQEPINPS</sequence>
<reference evidence="2 3" key="1">
    <citation type="submission" date="2019-11" db="EMBL/GenBank/DDBJ databases">
        <authorList>
            <person name="Brisse S."/>
        </authorList>
    </citation>
    <scope>NUCLEOTIDE SEQUENCE [LARGE SCALE GENOMIC DNA]</scope>
    <source>
        <strain evidence="2">FRC0190</strain>
    </source>
</reference>
<dbReference type="Proteomes" id="UP000423525">
    <property type="component" value="Chromosome"/>
</dbReference>
<evidence type="ECO:0000256" key="1">
    <source>
        <dbReference type="SAM" id="MobiDB-lite"/>
    </source>
</evidence>